<dbReference type="STRING" id="305900.GV64_00845"/>
<feature type="coiled-coil region" evidence="1">
    <location>
        <begin position="543"/>
        <end position="577"/>
    </location>
</feature>
<dbReference type="EMBL" id="JOJP01000001">
    <property type="protein sequence ID" value="KEI69474.1"/>
    <property type="molecule type" value="Genomic_DNA"/>
</dbReference>
<evidence type="ECO:0000256" key="1">
    <source>
        <dbReference type="SAM" id="Coils"/>
    </source>
</evidence>
<dbReference type="InterPro" id="IPR038729">
    <property type="entry name" value="Rad50/SbcC_AAA"/>
</dbReference>
<evidence type="ECO:0000259" key="2">
    <source>
        <dbReference type="Pfam" id="PF13476"/>
    </source>
</evidence>
<protein>
    <recommendedName>
        <fullName evidence="2">Rad50/SbcC-type AAA domain-containing protein</fullName>
    </recommendedName>
</protein>
<feature type="coiled-coil region" evidence="1">
    <location>
        <begin position="960"/>
        <end position="1021"/>
    </location>
</feature>
<dbReference type="Proteomes" id="UP000027997">
    <property type="component" value="Unassembled WGS sequence"/>
</dbReference>
<comment type="caution">
    <text evidence="3">The sequence shown here is derived from an EMBL/GenBank/DDBJ whole genome shotgun (WGS) entry which is preliminary data.</text>
</comment>
<organism evidence="3 4">
    <name type="scientific">Endozoicomonas elysicola</name>
    <dbReference type="NCBI Taxonomy" id="305900"/>
    <lineage>
        <taxon>Bacteria</taxon>
        <taxon>Pseudomonadati</taxon>
        <taxon>Pseudomonadota</taxon>
        <taxon>Gammaproteobacteria</taxon>
        <taxon>Oceanospirillales</taxon>
        <taxon>Endozoicomonadaceae</taxon>
        <taxon>Endozoicomonas</taxon>
    </lineage>
</organism>
<proteinExistence type="predicted"/>
<dbReference type="Gene3D" id="3.40.50.300">
    <property type="entry name" value="P-loop containing nucleotide triphosphate hydrolases"/>
    <property type="match status" value="2"/>
</dbReference>
<accession>A0A081K5P8</accession>
<feature type="coiled-coil region" evidence="1">
    <location>
        <begin position="715"/>
        <end position="777"/>
    </location>
</feature>
<sequence>MKILSLRLKNINSLRGEWKIDFQKEPFTNSGLFAITGPTGAGKTTLLDAICLALYHQTPRLTTISASDNELMTRHTSESLSEVEFEVKGKAYRAFWSQRRARGKADGKLQAPQVELADSDGTIITTRINDKLKKVSELTGLDFGRFTKSMMLAQGGFAAFLEASANDRAELLEELTGTEIYGEISRRVFERMRTEEQNLSLLKARAGGIALLNDDRLSELREEQNQLTEQQQETSNERLSFTHQKRWLEELTSREQEEVKARESLNLAIQQGAEHSEQLNRLEQSLPAMELLPDWERLNECQQKHQQLQKTLADHQQKQLTTAEKAETAQKQHQIQLSAWENHQQEQEQTESLLVEQVIPLDSDIQRLTNEQQTIKGKLLAAEHEQEVLKKSIADDQQSRQQLTDQLQVANNYLKQNTHQQKLGEQLPVLQTLFEQRESTSQTEQQYIQAIQTLERESQNLNAQHQKLEDHIQSLTSTIEQRASQNKTLLENKAAILNGQEEDQLQAAHQQWNEQNPLWLHLSNLNQQYINCSSDLQKEQNLQINLQQSVAQYTNKIKGLRAEYRNAKQHCHDLEQLLIQERQITSLKDYRNRLQAGEACPLCGAKEHPAIEHYQQLNISDTEQRLKTKQQTLEQLQTEGESLSREAARIQAQLESSEQTISRLQNQISQVTSDWSATSNTLSLTFSINNTEEYQSHFKRFTESGETRKKQLEEFSQLNRSIQLEQQQLDQLNKDITQHNHRRDVNQYQKSQIDQQLSDKRQQLEQSKHASQALEEKIRLRIQHELHLQIPILSEQSTWLSQQDKNWQQWQKITAEQKVLDEKIQAISLQLSHKHQNQQKADEVIQEFQKTLNNANAQLQQQQQKRHELFGQKIVNEERQRLKSLVVEAKTHYQQSQSQLKTINEQLGELTGIIRQQTIEQESLSEGLKVAEKTWQISLNESPFQDSEHFQKALLDKEERKTLTELKQYLEQQLHEAKGKVASAEANLKAHIEQPATKLSLDELTEKLTELDNHIRLINQRQGEITQALKDDEEKRLGQASLFKDIAAQEHQYQVWAQLSGLIGSSKGDKFRKFAQGLTLDHLILLANRQLEQLHARYLLNRKSSDELSLEVLDTWQGDTARDIKTLSGGESFLVSLALALGLSDLVSHKTRIDSLFLDEGFGTLDQETLETALSALDSLNASGKMVGIISHIESLKERIPTRIEVIKETGLGYSKLDRRFACICD</sequence>
<dbReference type="SUPFAM" id="SSF52540">
    <property type="entry name" value="P-loop containing nucleoside triphosphate hydrolases"/>
    <property type="match status" value="1"/>
</dbReference>
<dbReference type="PANTHER" id="PTHR32114:SF2">
    <property type="entry name" value="ABC TRANSPORTER ABCH.3"/>
    <property type="match status" value="1"/>
</dbReference>
<keyword evidence="4" id="KW-1185">Reference proteome</keyword>
<evidence type="ECO:0000313" key="4">
    <source>
        <dbReference type="Proteomes" id="UP000027997"/>
    </source>
</evidence>
<dbReference type="GO" id="GO:0016887">
    <property type="term" value="F:ATP hydrolysis activity"/>
    <property type="evidence" value="ECO:0007669"/>
    <property type="project" value="InterPro"/>
</dbReference>
<feature type="coiled-coil region" evidence="1">
    <location>
        <begin position="838"/>
        <end position="872"/>
    </location>
</feature>
<dbReference type="Pfam" id="PF13476">
    <property type="entry name" value="AAA_23"/>
    <property type="match status" value="1"/>
</dbReference>
<keyword evidence="1" id="KW-0175">Coiled coil</keyword>
<dbReference type="GO" id="GO:0006302">
    <property type="term" value="P:double-strand break repair"/>
    <property type="evidence" value="ECO:0007669"/>
    <property type="project" value="InterPro"/>
</dbReference>
<feature type="coiled-coil region" evidence="1">
    <location>
        <begin position="619"/>
        <end position="674"/>
    </location>
</feature>
<feature type="domain" description="Rad50/SbcC-type AAA" evidence="2">
    <location>
        <begin position="5"/>
        <end position="231"/>
    </location>
</feature>
<dbReference type="eggNOG" id="COG0419">
    <property type="taxonomic scope" value="Bacteria"/>
</dbReference>
<name>A0A081K5P8_9GAMM</name>
<evidence type="ECO:0000313" key="3">
    <source>
        <dbReference type="EMBL" id="KEI69474.1"/>
    </source>
</evidence>
<dbReference type="PANTHER" id="PTHR32114">
    <property type="entry name" value="ABC TRANSPORTER ABCH.3"/>
    <property type="match status" value="1"/>
</dbReference>
<dbReference type="Pfam" id="PF13558">
    <property type="entry name" value="SbcC_Walker_B"/>
    <property type="match status" value="1"/>
</dbReference>
<dbReference type="RefSeq" id="WP_020582105.1">
    <property type="nucleotide sequence ID" value="NZ_JOJP01000001.1"/>
</dbReference>
<dbReference type="InterPro" id="IPR027417">
    <property type="entry name" value="P-loop_NTPase"/>
</dbReference>
<reference evidence="3 4" key="1">
    <citation type="submission" date="2014-06" db="EMBL/GenBank/DDBJ databases">
        <title>Whole Genome Sequences of Three Symbiotic Endozoicomonas Bacteria.</title>
        <authorList>
            <person name="Neave M.J."/>
            <person name="Apprill A."/>
            <person name="Voolstra C.R."/>
        </authorList>
    </citation>
    <scope>NUCLEOTIDE SEQUENCE [LARGE SCALE GENOMIC DNA]</scope>
    <source>
        <strain evidence="3 4">DSM 22380</strain>
    </source>
</reference>
<dbReference type="AlphaFoldDB" id="A0A081K5P8"/>
<feature type="coiled-coil region" evidence="1">
    <location>
        <begin position="444"/>
        <end position="478"/>
    </location>
</feature>
<gene>
    <name evidence="3" type="ORF">GV64_00845</name>
</gene>